<evidence type="ECO:0000256" key="6">
    <source>
        <dbReference type="RuleBase" id="RU000382"/>
    </source>
</evidence>
<evidence type="ECO:0000313" key="7">
    <source>
        <dbReference type="Proteomes" id="UP000694865"/>
    </source>
</evidence>
<accession>A0ABM0M771</accession>
<dbReference type="Proteomes" id="UP000694865">
    <property type="component" value="Unplaced"/>
</dbReference>
<dbReference type="PROSITE" id="PS00392">
    <property type="entry name" value="DDC_GAD_HDC_YDC"/>
    <property type="match status" value="1"/>
</dbReference>
<dbReference type="Gene3D" id="3.90.1150.170">
    <property type="match status" value="1"/>
</dbReference>
<evidence type="ECO:0000256" key="4">
    <source>
        <dbReference type="ARBA" id="ARBA00022898"/>
    </source>
</evidence>
<dbReference type="SUPFAM" id="SSF53383">
    <property type="entry name" value="PLP-dependent transferases"/>
    <property type="match status" value="1"/>
</dbReference>
<protein>
    <submittedName>
        <fullName evidence="8">Glutamate decarboxylase-like protein 1-like</fullName>
    </submittedName>
</protein>
<proteinExistence type="inferred from homology"/>
<evidence type="ECO:0000256" key="2">
    <source>
        <dbReference type="ARBA" id="ARBA00009533"/>
    </source>
</evidence>
<dbReference type="Pfam" id="PF00282">
    <property type="entry name" value="Pyridoxal_deC"/>
    <property type="match status" value="1"/>
</dbReference>
<dbReference type="GeneID" id="102803148"/>
<dbReference type="InterPro" id="IPR002129">
    <property type="entry name" value="PyrdxlP-dep_de-COase"/>
</dbReference>
<dbReference type="CDD" id="cd06450">
    <property type="entry name" value="DOPA_deC_like"/>
    <property type="match status" value="1"/>
</dbReference>
<dbReference type="PANTHER" id="PTHR45677">
    <property type="entry name" value="GLUTAMATE DECARBOXYLASE-RELATED"/>
    <property type="match status" value="1"/>
</dbReference>
<dbReference type="InterPro" id="IPR015421">
    <property type="entry name" value="PyrdxlP-dep_Trfase_major"/>
</dbReference>
<evidence type="ECO:0000313" key="8">
    <source>
        <dbReference type="RefSeq" id="XP_006815862.1"/>
    </source>
</evidence>
<keyword evidence="7" id="KW-1185">Reference proteome</keyword>
<name>A0ABM0M771_SACKO</name>
<evidence type="ECO:0000256" key="3">
    <source>
        <dbReference type="ARBA" id="ARBA00022793"/>
    </source>
</evidence>
<dbReference type="InterPro" id="IPR021115">
    <property type="entry name" value="Pyridoxal-P_BS"/>
</dbReference>
<keyword evidence="5 6" id="KW-0456">Lyase</keyword>
<evidence type="ECO:0000256" key="1">
    <source>
        <dbReference type="ARBA" id="ARBA00001933"/>
    </source>
</evidence>
<comment type="cofactor">
    <cofactor evidence="1 6">
        <name>pyridoxal 5'-phosphate</name>
        <dbReference type="ChEBI" id="CHEBI:597326"/>
    </cofactor>
</comment>
<organism evidence="7 8">
    <name type="scientific">Saccoglossus kowalevskii</name>
    <name type="common">Acorn worm</name>
    <dbReference type="NCBI Taxonomy" id="10224"/>
    <lineage>
        <taxon>Eukaryota</taxon>
        <taxon>Metazoa</taxon>
        <taxon>Hemichordata</taxon>
        <taxon>Enteropneusta</taxon>
        <taxon>Harrimaniidae</taxon>
        <taxon>Saccoglossus</taxon>
    </lineage>
</organism>
<evidence type="ECO:0000256" key="5">
    <source>
        <dbReference type="ARBA" id="ARBA00023239"/>
    </source>
</evidence>
<keyword evidence="4 6" id="KW-0663">Pyridoxal phosphate</keyword>
<dbReference type="Gene3D" id="3.40.640.10">
    <property type="entry name" value="Type I PLP-dependent aspartate aminotransferase-like (Major domain)"/>
    <property type="match status" value="1"/>
</dbReference>
<keyword evidence="3" id="KW-0210">Decarboxylase</keyword>
<dbReference type="PANTHER" id="PTHR45677:SF8">
    <property type="entry name" value="CYSTEINE SULFINIC ACID DECARBOXYLASE"/>
    <property type="match status" value="1"/>
</dbReference>
<dbReference type="RefSeq" id="XP_006815862.1">
    <property type="nucleotide sequence ID" value="XM_006815799.1"/>
</dbReference>
<reference evidence="8" key="1">
    <citation type="submission" date="2025-08" db="UniProtKB">
        <authorList>
            <consortium name="RefSeq"/>
        </authorList>
    </citation>
    <scope>IDENTIFICATION</scope>
    <source>
        <tissue evidence="8">Testes</tissue>
    </source>
</reference>
<dbReference type="InterPro" id="IPR015424">
    <property type="entry name" value="PyrdxlP-dep_Trfase"/>
</dbReference>
<sequence length="515" mass="58057">MATSGSIYITPVSIDELDDVSTAELSADQQFLQKAMQILFTEGVIKAGDRRTKVVEYLDPHVLKETFDLEIKEKGVGTDKLLQLLKDTLKYSVRSANPRFFNQLYAGQDAYGLVGQWMTDTINASMSNYEISPVFNLMEVEILKILSDIVGYEKSDGIFCPGGSIANMYGISMARYHKYGEAIKTDGLSGLPRLILFTSKHAHYSISKGAAFMGFGTKNVYTVEVDERGRMIPEDLEKQIELAKQQGHVPLFVSATCGTTVYGAYDPVDAIADLCEKHDIWLHVDACWGASALMSQKWRHLLHGVNRSNSVAWCPHKMMGVPFQCSAFLVRDHIALMHNVHCSGATYLFQQDKFYDLSYDTGDKVIQSARKVDAFKLWLMFKAKGYIGFEQEINIKFANSRHLAKTIEEREGFQLVVEPTCTNVCFWYIPPCLRNMNKDSNEFNTLLGKVAPIVKERMLKGGTLMIGYQPLDDKPNFFRQIFSNAKTTFQDVEFIVDEIDRLGDDITISDLGKNK</sequence>
<comment type="similarity">
    <text evidence="2 6">Belongs to the group II decarboxylase family.</text>
</comment>
<gene>
    <name evidence="8" type="primary">LOC102803148</name>
</gene>